<dbReference type="Proteomes" id="UP000663914">
    <property type="component" value="Chromosome"/>
</dbReference>
<dbReference type="Pfam" id="PF00580">
    <property type="entry name" value="UvrD-helicase"/>
    <property type="match status" value="1"/>
</dbReference>
<evidence type="ECO:0000256" key="1">
    <source>
        <dbReference type="ARBA" id="ARBA00022741"/>
    </source>
</evidence>
<dbReference type="GO" id="GO:0005829">
    <property type="term" value="C:cytosol"/>
    <property type="evidence" value="ECO:0007669"/>
    <property type="project" value="TreeGrafter"/>
</dbReference>
<dbReference type="GO" id="GO:0016787">
    <property type="term" value="F:hydrolase activity"/>
    <property type="evidence" value="ECO:0007669"/>
    <property type="project" value="UniProtKB-UniRule"/>
</dbReference>
<reference evidence="7" key="2">
    <citation type="submission" date="2021-03" db="EMBL/GenBank/DDBJ databases">
        <authorList>
            <person name="Valentovich L.N."/>
            <person name="Akhremchuk A.E."/>
            <person name="Miamin V.E."/>
        </authorList>
    </citation>
    <scope>NUCLEOTIDE SEQUENCE</scope>
    <source>
        <strain evidence="7">3prime</strain>
    </source>
</reference>
<evidence type="ECO:0000256" key="5">
    <source>
        <dbReference type="PROSITE-ProRule" id="PRU00560"/>
    </source>
</evidence>
<organism evidence="7 8">
    <name type="scientific">Pseudomonas corrugata</name>
    <dbReference type="NCBI Taxonomy" id="47879"/>
    <lineage>
        <taxon>Bacteria</taxon>
        <taxon>Pseudomonadati</taxon>
        <taxon>Pseudomonadota</taxon>
        <taxon>Gammaproteobacteria</taxon>
        <taxon>Pseudomonadales</taxon>
        <taxon>Pseudomonadaceae</taxon>
        <taxon>Pseudomonas</taxon>
    </lineage>
</organism>
<keyword evidence="3 5" id="KW-0347">Helicase</keyword>
<keyword evidence="2 5" id="KW-0378">Hydrolase</keyword>
<dbReference type="InterPro" id="IPR000212">
    <property type="entry name" value="DNA_helicase_UvrD/REP"/>
</dbReference>
<name>A0A8B6UWD3_9PSED</name>
<dbReference type="InterPro" id="IPR014016">
    <property type="entry name" value="UvrD-like_ATP-bd"/>
</dbReference>
<dbReference type="GO" id="GO:0043138">
    <property type="term" value="F:3'-5' DNA helicase activity"/>
    <property type="evidence" value="ECO:0007669"/>
    <property type="project" value="TreeGrafter"/>
</dbReference>
<dbReference type="GO" id="GO:0005524">
    <property type="term" value="F:ATP binding"/>
    <property type="evidence" value="ECO:0007669"/>
    <property type="project" value="UniProtKB-UniRule"/>
</dbReference>
<reference evidence="7" key="1">
    <citation type="book" date="2019" name="MICROBIAL BIOTECHNOLOGY" publisher="Unknown Publisher">
        <title>Optimization of recombineering for directed mutagenesis of bacteria Pseudomonas corrugata 3'.</title>
        <authorList>
            <person name="Buinitskaja S.V."/>
            <person name="Pilipenok N."/>
            <person name="Valentovich L.N."/>
        </authorList>
    </citation>
    <scope>NUCLEOTIDE SEQUENCE</scope>
    <source>
        <strain evidence="7">3prime</strain>
    </source>
</reference>
<evidence type="ECO:0000313" key="8">
    <source>
        <dbReference type="Proteomes" id="UP000663914"/>
    </source>
</evidence>
<gene>
    <name evidence="7" type="ORF">C4C32_10010</name>
</gene>
<protein>
    <submittedName>
        <fullName evidence="7">DEAD/DEAH box helicase family protein</fullName>
    </submittedName>
</protein>
<evidence type="ECO:0000313" key="7">
    <source>
        <dbReference type="EMBL" id="QTH16210.1"/>
    </source>
</evidence>
<dbReference type="InterPro" id="IPR027417">
    <property type="entry name" value="P-loop_NTPase"/>
</dbReference>
<dbReference type="EMBL" id="CP072011">
    <property type="protein sequence ID" value="QTH16210.1"/>
    <property type="molecule type" value="Genomic_DNA"/>
</dbReference>
<dbReference type="RefSeq" id="WP_208555510.1">
    <property type="nucleotide sequence ID" value="NZ_CP072011.1"/>
</dbReference>
<dbReference type="AlphaFoldDB" id="A0A8B6UWD3"/>
<dbReference type="PANTHER" id="PTHR11070:SF45">
    <property type="entry name" value="DNA 3'-5' HELICASE"/>
    <property type="match status" value="1"/>
</dbReference>
<evidence type="ECO:0000259" key="6">
    <source>
        <dbReference type="PROSITE" id="PS51198"/>
    </source>
</evidence>
<dbReference type="SUPFAM" id="SSF52540">
    <property type="entry name" value="P-loop containing nucleoside triphosphate hydrolases"/>
    <property type="match status" value="1"/>
</dbReference>
<proteinExistence type="predicted"/>
<keyword evidence="4 5" id="KW-0067">ATP-binding</keyword>
<dbReference type="GO" id="GO:0003677">
    <property type="term" value="F:DNA binding"/>
    <property type="evidence" value="ECO:0007669"/>
    <property type="project" value="InterPro"/>
</dbReference>
<keyword evidence="1 5" id="KW-0547">Nucleotide-binding</keyword>
<sequence>MTLFIPEWQRSTGAYVHVKRTLRKLDDNHVVRQCLAREAWAPDFFLQHAQHQWLATVLCETSFDTLDPDQLFTATEQQTFTELVSHLEATEPDKMPAGQRLGKLIIMWNCTPEQTKRLWQHYSTPDGPRLMSKSTFIELGHEQLPKLFSSLSREASDTLMGHYFPEAEIPAICTTRRHFSRDNSAKTTRYFLDTQQEWASKLDLELPEEQTQTLNDFSVRLVNGVAGSGKTLIAANRALILAKKFPDQKILMLIHNVPVVKDLKHRLKKTSPEGLPRNLTIVTALAWIRQQWVNHFELQPEMVFPKEVTSQIGHYRKSFPDLKPGNEQLLDEFDFINESLISDEQGYLDAERAGQGFALRKEERGQVWALYGQVTDALRKQGSRLWSSLSRDLCLTKLDKLDKLDKYQHILVDEAQFFAPTWFQLVKSTLADSEGSLFLCADPNQGFLKSRLSWKRVGLDVAGKTKKLHHSYRTTQAILRAAGLVLAEFTQTDPDDYLQPDFNGMDEGIAPLLIRSDTPQDAVIQACNEIAGYLQTQQINLSNMLVLYGRDTNKKLLLKALSDRFGSRKVWDLNSMESVHVDADNLRVSTVDTATGLEASIVLLLGLEKLMRETAQEGVLSAQEREQNSRKLYMAMTRAGQRLILISTTLLPTSIAGLFLNTQHA</sequence>
<feature type="binding site" evidence="5">
    <location>
        <begin position="224"/>
        <end position="231"/>
    </location>
    <ligand>
        <name>ATP</name>
        <dbReference type="ChEBI" id="CHEBI:30616"/>
    </ligand>
</feature>
<dbReference type="Gene3D" id="3.40.50.300">
    <property type="entry name" value="P-loop containing nucleotide triphosphate hydrolases"/>
    <property type="match status" value="2"/>
</dbReference>
<accession>A0A8B6UWD3</accession>
<feature type="domain" description="UvrD-like helicase ATP-binding" evidence="6">
    <location>
        <begin position="203"/>
        <end position="481"/>
    </location>
</feature>
<dbReference type="PANTHER" id="PTHR11070">
    <property type="entry name" value="UVRD / RECB / PCRA DNA HELICASE FAMILY MEMBER"/>
    <property type="match status" value="1"/>
</dbReference>
<dbReference type="PROSITE" id="PS51198">
    <property type="entry name" value="UVRD_HELICASE_ATP_BIND"/>
    <property type="match status" value="1"/>
</dbReference>
<evidence type="ECO:0000256" key="3">
    <source>
        <dbReference type="ARBA" id="ARBA00022806"/>
    </source>
</evidence>
<dbReference type="GO" id="GO:0000725">
    <property type="term" value="P:recombinational repair"/>
    <property type="evidence" value="ECO:0007669"/>
    <property type="project" value="TreeGrafter"/>
</dbReference>
<evidence type="ECO:0000256" key="2">
    <source>
        <dbReference type="ARBA" id="ARBA00022801"/>
    </source>
</evidence>
<evidence type="ECO:0000256" key="4">
    <source>
        <dbReference type="ARBA" id="ARBA00022840"/>
    </source>
</evidence>